<dbReference type="Proteomes" id="UP000287239">
    <property type="component" value="Unassembled WGS sequence"/>
</dbReference>
<keyword evidence="1" id="KW-1133">Transmembrane helix</keyword>
<comment type="caution">
    <text evidence="2">The sequence shown here is derived from an EMBL/GenBank/DDBJ whole genome shotgun (WGS) entry which is preliminary data.</text>
</comment>
<keyword evidence="1" id="KW-0472">Membrane</keyword>
<dbReference type="OrthoDB" id="2176213at2"/>
<dbReference type="RefSeq" id="WP_126782068.1">
    <property type="nucleotide sequence ID" value="NZ_NGJU01000025.1"/>
</dbReference>
<keyword evidence="1" id="KW-0812">Transmembrane</keyword>
<evidence type="ECO:0008006" key="4">
    <source>
        <dbReference type="Google" id="ProtNLM"/>
    </source>
</evidence>
<dbReference type="EMBL" id="NGJU01000025">
    <property type="protein sequence ID" value="RST91981.1"/>
    <property type="molecule type" value="Genomic_DNA"/>
</dbReference>
<gene>
    <name evidence="2" type="ORF">CBF35_13620</name>
</gene>
<dbReference type="GeneID" id="98569382"/>
<feature type="transmembrane region" description="Helical" evidence="1">
    <location>
        <begin position="20"/>
        <end position="38"/>
    </location>
</feature>
<keyword evidence="3" id="KW-1185">Reference proteome</keyword>
<evidence type="ECO:0000313" key="2">
    <source>
        <dbReference type="EMBL" id="RST91981.1"/>
    </source>
</evidence>
<protein>
    <recommendedName>
        <fullName evidence="4">Sigma factor regulator C-terminal domain-containing protein</fullName>
    </recommendedName>
</protein>
<name>A0A429ZE63_9ENTE</name>
<organism evidence="2 3">
    <name type="scientific">Vagococcus salmoninarum</name>
    <dbReference type="NCBI Taxonomy" id="2739"/>
    <lineage>
        <taxon>Bacteria</taxon>
        <taxon>Bacillati</taxon>
        <taxon>Bacillota</taxon>
        <taxon>Bacilli</taxon>
        <taxon>Lactobacillales</taxon>
        <taxon>Enterococcaceae</taxon>
        <taxon>Vagococcus</taxon>
    </lineage>
</organism>
<evidence type="ECO:0000313" key="3">
    <source>
        <dbReference type="Proteomes" id="UP000287239"/>
    </source>
</evidence>
<dbReference type="AlphaFoldDB" id="A0A429ZE63"/>
<evidence type="ECO:0000256" key="1">
    <source>
        <dbReference type="SAM" id="Phobius"/>
    </source>
</evidence>
<reference evidence="2 3" key="1">
    <citation type="submission" date="2017-05" db="EMBL/GenBank/DDBJ databases">
        <title>Vagococcus spp. assemblies.</title>
        <authorList>
            <person name="Gulvik C.A."/>
        </authorList>
    </citation>
    <scope>NUCLEOTIDE SEQUENCE [LARGE SCALE GENOMIC DNA]</scope>
    <source>
        <strain evidence="2 3">NCFB 2777</strain>
    </source>
</reference>
<accession>A0A429ZE63</accession>
<proteinExistence type="predicted"/>
<sequence>MNKLDYKEIEKSAHRSKYTLYLNLLYTIVFIMLVAMVLSKLTPRIYYQYFDQDTITFSEGEKPSYLPTSSTNHYSEREIYRQNWYELTQNNRLPGETYFMPEHKAFGKEQSHSIVKRIGNQDYEVAMVTEDYFYGKVNNLTFESLQNERLVNYKFYPEQEWSTKPENLIELLRHKDKFGVANLEVVFNLPKTKEQLAELKDVATVTVIRYGVDYPNSTAFGFPALYFDGQTAFEMTEELFIEKLVYLKNHYSFYENLLLDNQSNQSSAKIINSSGNEVPMMPSNLRSPFNSFLNGNPVNFKDAQEFIEDNGIKYGRLFLTGRTDQLADWLESNLAELKSFKVEEIRDWNASLEGRND</sequence>